<evidence type="ECO:0000313" key="7">
    <source>
        <dbReference type="Proteomes" id="UP001166286"/>
    </source>
</evidence>
<feature type="repeat" description="ANK" evidence="3">
    <location>
        <begin position="736"/>
        <end position="769"/>
    </location>
</feature>
<dbReference type="SUPFAM" id="SSF48403">
    <property type="entry name" value="Ankyrin repeat"/>
    <property type="match status" value="2"/>
</dbReference>
<feature type="repeat" description="ANK" evidence="3">
    <location>
        <begin position="636"/>
        <end position="668"/>
    </location>
</feature>
<dbReference type="PROSITE" id="PS50088">
    <property type="entry name" value="ANK_REPEAT"/>
    <property type="match status" value="5"/>
</dbReference>
<evidence type="ECO:0000256" key="4">
    <source>
        <dbReference type="SAM" id="MobiDB-lite"/>
    </source>
</evidence>
<feature type="repeat" description="ANK" evidence="3">
    <location>
        <begin position="570"/>
        <end position="599"/>
    </location>
</feature>
<comment type="caution">
    <text evidence="6">The sequence shown here is derived from an EMBL/GenBank/DDBJ whole genome shotgun (WGS) entry which is preliminary data.</text>
</comment>
<gene>
    <name evidence="6" type="ORF">JMJ35_000516</name>
</gene>
<keyword evidence="1" id="KW-0677">Repeat</keyword>
<keyword evidence="7" id="KW-1185">Reference proteome</keyword>
<dbReference type="Pfam" id="PF12796">
    <property type="entry name" value="Ank_2"/>
    <property type="match status" value="3"/>
</dbReference>
<feature type="repeat" description="ANK" evidence="3">
    <location>
        <begin position="534"/>
        <end position="566"/>
    </location>
</feature>
<accession>A0AA39UF90</accession>
<dbReference type="Pfam" id="PF00023">
    <property type="entry name" value="Ank"/>
    <property type="match status" value="2"/>
</dbReference>
<dbReference type="SMART" id="SM00248">
    <property type="entry name" value="ANK"/>
    <property type="match status" value="13"/>
</dbReference>
<dbReference type="PANTHER" id="PTHR24198">
    <property type="entry name" value="ANKYRIN REPEAT AND PROTEIN KINASE DOMAIN-CONTAINING PROTEIN"/>
    <property type="match status" value="1"/>
</dbReference>
<evidence type="ECO:0000256" key="5">
    <source>
        <dbReference type="SAM" id="Phobius"/>
    </source>
</evidence>
<dbReference type="EMBL" id="JAFEKC020000001">
    <property type="protein sequence ID" value="KAK0517361.1"/>
    <property type="molecule type" value="Genomic_DNA"/>
</dbReference>
<dbReference type="AlphaFoldDB" id="A0AA39UF90"/>
<keyword evidence="5" id="KW-0472">Membrane</keyword>
<dbReference type="Proteomes" id="UP001166286">
    <property type="component" value="Unassembled WGS sequence"/>
</dbReference>
<reference evidence="6" key="1">
    <citation type="submission" date="2023-03" db="EMBL/GenBank/DDBJ databases">
        <title>Complete genome of Cladonia borealis.</title>
        <authorList>
            <person name="Park H."/>
        </authorList>
    </citation>
    <scope>NUCLEOTIDE SEQUENCE</scope>
    <source>
        <strain evidence="6">ANT050790</strain>
    </source>
</reference>
<feature type="transmembrane region" description="Helical" evidence="5">
    <location>
        <begin position="123"/>
        <end position="146"/>
    </location>
</feature>
<name>A0AA39UF90_9LECA</name>
<evidence type="ECO:0008006" key="8">
    <source>
        <dbReference type="Google" id="ProtNLM"/>
    </source>
</evidence>
<keyword evidence="5" id="KW-0812">Transmembrane</keyword>
<dbReference type="Gene3D" id="1.25.40.20">
    <property type="entry name" value="Ankyrin repeat-containing domain"/>
    <property type="match status" value="3"/>
</dbReference>
<dbReference type="PANTHER" id="PTHR24198:SF165">
    <property type="entry name" value="ANKYRIN REPEAT-CONTAINING PROTEIN-RELATED"/>
    <property type="match status" value="1"/>
</dbReference>
<feature type="repeat" description="ANK" evidence="3">
    <location>
        <begin position="885"/>
        <end position="913"/>
    </location>
</feature>
<feature type="compositionally biased region" description="Low complexity" evidence="4">
    <location>
        <begin position="41"/>
        <end position="58"/>
    </location>
</feature>
<evidence type="ECO:0000256" key="2">
    <source>
        <dbReference type="ARBA" id="ARBA00023043"/>
    </source>
</evidence>
<organism evidence="6 7">
    <name type="scientific">Cladonia borealis</name>
    <dbReference type="NCBI Taxonomy" id="184061"/>
    <lineage>
        <taxon>Eukaryota</taxon>
        <taxon>Fungi</taxon>
        <taxon>Dikarya</taxon>
        <taxon>Ascomycota</taxon>
        <taxon>Pezizomycotina</taxon>
        <taxon>Lecanoromycetes</taxon>
        <taxon>OSLEUM clade</taxon>
        <taxon>Lecanoromycetidae</taxon>
        <taxon>Lecanorales</taxon>
        <taxon>Lecanorineae</taxon>
        <taxon>Cladoniaceae</taxon>
        <taxon>Cladonia</taxon>
    </lineage>
</organism>
<feature type="transmembrane region" description="Helical" evidence="5">
    <location>
        <begin position="287"/>
        <end position="305"/>
    </location>
</feature>
<feature type="compositionally biased region" description="Pro residues" evidence="4">
    <location>
        <begin position="25"/>
        <end position="37"/>
    </location>
</feature>
<protein>
    <recommendedName>
        <fullName evidence="8">Ankyrin</fullName>
    </recommendedName>
</protein>
<proteinExistence type="predicted"/>
<feature type="region of interest" description="Disordered" evidence="4">
    <location>
        <begin position="1"/>
        <end position="75"/>
    </location>
</feature>
<sequence>MDLADALTIRDAPSGPSVPLEDLPPLSPELPVPPEPIHPISGQSPSSRTATSSTAVATDRPSRPPSERLSQVPTRLSHSTSFSTFVRKAKSINGLSWLGVSFDKEESSQGRTWVIKVTKAGRWFVYLHLIITVVSIFNLITAIYSWPSGAESDVMLQKILTAVSKSGSRLEGLDNEFLKWINATKLRSTEEEARLAEEQTRWNALLKVFEDCGASQSRPNGTDACNNIRHFFKSNPLPHPDKSPIAKRNIAQLDRIIRRVHLGESQPKGPYPGFGHDISFAKLARGIFLWVLIISFCLFGCYVLVRSGKRMLRIYRQYRKESKKEDDKIDEKMGGVEVEDNSIPIIATGGDYLPLQNNLVKRNLRRFDQHAAAARGSVIDLIDNHLSVKVNEIDQNNEYGSLLSAASRSGSLQTVEYVLSRKPDMHLQGGRYHSALQAGAHSGNRSVVQALLRAGARDTSRGGFYGTAVNAAAEKGSAEMLLDLLIHYTDEETIVNYPGGTYGHAVIAAAARGDQKAVEILLSKGALVDQSNATGTTALHQAAANGHLQTIEVLLAWGANINPLSSVYGTPLHAACRGEHAEAAKRLLATEVDVSIKDHRQRLPLHEAAQAKEGLDDVFQEILRLRPDLINEMDADKTTALHLASNAGNTSNVNSLLDAKADCSASDKFQAQPLFGAAGRGHAEVVMLLLRKGNADPNAKNCFGRVALHGPAQTNDVRVQEYLINAKAEVNAIGSDGKTPLHEACNMGRIKNVELLIAHPGIKVNELDNDQFPPLYKALCSSDGNKDYFNKCVNREIVTQLLQRADIDVDVSNGIAVQEAARKGYQTEVETMLNKSKASIQMHGGKYGGVLQAACISGNLSLVNLLLQPDYHADINQQGGEFGCPLAAAAAYGHVAIVRRLLEAGANASVAGIGRYDSPLQSTCRAVDESCKAKEGRKWASVEDQIRSLMREYGAEQEDGDDKRARVGEERYRDWRWVLTPTGWEWIPPGEM</sequence>
<dbReference type="PRINTS" id="PR01415">
    <property type="entry name" value="ANKYRIN"/>
</dbReference>
<keyword evidence="2 3" id="KW-0040">ANK repeat</keyword>
<keyword evidence="5" id="KW-1133">Transmembrane helix</keyword>
<dbReference type="InterPro" id="IPR002110">
    <property type="entry name" value="Ankyrin_rpt"/>
</dbReference>
<evidence type="ECO:0000313" key="6">
    <source>
        <dbReference type="EMBL" id="KAK0517361.1"/>
    </source>
</evidence>
<evidence type="ECO:0000256" key="1">
    <source>
        <dbReference type="ARBA" id="ARBA00022737"/>
    </source>
</evidence>
<evidence type="ECO:0000256" key="3">
    <source>
        <dbReference type="PROSITE-ProRule" id="PRU00023"/>
    </source>
</evidence>
<dbReference type="InterPro" id="IPR036770">
    <property type="entry name" value="Ankyrin_rpt-contain_sf"/>
</dbReference>
<dbReference type="PROSITE" id="PS50297">
    <property type="entry name" value="ANK_REP_REGION"/>
    <property type="match status" value="3"/>
</dbReference>